<evidence type="ECO:0000313" key="3">
    <source>
        <dbReference type="Proteomes" id="UP000290932"/>
    </source>
</evidence>
<dbReference type="InterPro" id="IPR037523">
    <property type="entry name" value="VOC_core"/>
</dbReference>
<dbReference type="PANTHER" id="PTHR33993:SF2">
    <property type="entry name" value="VOC DOMAIN-CONTAINING PROTEIN"/>
    <property type="match status" value="1"/>
</dbReference>
<dbReference type="InterPro" id="IPR053863">
    <property type="entry name" value="Glyoxy/Ble-like_N"/>
</dbReference>
<dbReference type="Gene3D" id="3.10.180.10">
    <property type="entry name" value="2,3-Dihydroxybiphenyl 1,2-Dioxygenase, domain 1"/>
    <property type="match status" value="1"/>
</dbReference>
<dbReference type="OrthoDB" id="134577at2157"/>
<dbReference type="EMBL" id="LHQS01000002">
    <property type="protein sequence ID" value="RXE55730.1"/>
    <property type="molecule type" value="Genomic_DNA"/>
</dbReference>
<feature type="domain" description="VOC" evidence="1">
    <location>
        <begin position="3"/>
        <end position="116"/>
    </location>
</feature>
<dbReference type="CDD" id="cd07247">
    <property type="entry name" value="SgaA_N_like"/>
    <property type="match status" value="1"/>
</dbReference>
<sequence>MPTITWFDIPADDTGRARTFYQTLFGWKIEPFPGVSREDFWMITAGESAIGGDLYQRDAPGRTMTIFIDVSDAEEFAKRAALLGGAVITEKTAIPGRGYYIVCEDTEKNRFGLWESDPSAQ</sequence>
<keyword evidence="3" id="KW-1185">Reference proteome</keyword>
<dbReference type="InterPro" id="IPR052164">
    <property type="entry name" value="Anthracycline_SecMetBiosynth"/>
</dbReference>
<accession>A0A498H128</accession>
<reference evidence="2 3" key="1">
    <citation type="journal article" date="2015" name="Int. J. Syst. Evol. Microbiol.">
        <title>Methanoculleus taiwanensis sp. nov., a methanogen isolated from deep marine sediment at the deformation front area near Taiwan.</title>
        <authorList>
            <person name="Weng C.Y."/>
            <person name="Chen S.C."/>
            <person name="Lai M.C."/>
            <person name="Wu S.Y."/>
            <person name="Lin S."/>
            <person name="Yang T.F."/>
            <person name="Chen P.C."/>
        </authorList>
    </citation>
    <scope>NUCLEOTIDE SEQUENCE [LARGE SCALE GENOMIC DNA]</scope>
    <source>
        <strain evidence="2 3">CYW4</strain>
    </source>
</reference>
<comment type="caution">
    <text evidence="2">The sequence shown here is derived from an EMBL/GenBank/DDBJ whole genome shotgun (WGS) entry which is preliminary data.</text>
</comment>
<dbReference type="RefSeq" id="WP_128693420.1">
    <property type="nucleotide sequence ID" value="NZ_LHQS01000002.1"/>
</dbReference>
<evidence type="ECO:0000259" key="1">
    <source>
        <dbReference type="PROSITE" id="PS51819"/>
    </source>
</evidence>
<protein>
    <recommendedName>
        <fullName evidence="1">VOC domain-containing protein</fullName>
    </recommendedName>
</protein>
<organism evidence="2 3">
    <name type="scientific">Methanoculleus taiwanensis</name>
    <dbReference type="NCBI Taxonomy" id="1550565"/>
    <lineage>
        <taxon>Archaea</taxon>
        <taxon>Methanobacteriati</taxon>
        <taxon>Methanobacteriota</taxon>
        <taxon>Stenosarchaea group</taxon>
        <taxon>Methanomicrobia</taxon>
        <taxon>Methanomicrobiales</taxon>
        <taxon>Methanomicrobiaceae</taxon>
        <taxon>Methanoculleus</taxon>
    </lineage>
</organism>
<proteinExistence type="predicted"/>
<dbReference type="Pfam" id="PF22677">
    <property type="entry name" value="Ble-like_N"/>
    <property type="match status" value="1"/>
</dbReference>
<dbReference type="PROSITE" id="PS51819">
    <property type="entry name" value="VOC"/>
    <property type="match status" value="1"/>
</dbReference>
<dbReference type="PANTHER" id="PTHR33993">
    <property type="entry name" value="GLYOXALASE-RELATED"/>
    <property type="match status" value="1"/>
</dbReference>
<name>A0A498H128_9EURY</name>
<dbReference type="AlphaFoldDB" id="A0A498H128"/>
<dbReference type="InterPro" id="IPR029068">
    <property type="entry name" value="Glyas_Bleomycin-R_OHBP_Dase"/>
</dbReference>
<evidence type="ECO:0000313" key="2">
    <source>
        <dbReference type="EMBL" id="RXE55730.1"/>
    </source>
</evidence>
<dbReference type="SUPFAM" id="SSF54593">
    <property type="entry name" value="Glyoxalase/Bleomycin resistance protein/Dihydroxybiphenyl dioxygenase"/>
    <property type="match status" value="1"/>
</dbReference>
<dbReference type="Proteomes" id="UP000290932">
    <property type="component" value="Unassembled WGS sequence"/>
</dbReference>
<gene>
    <name evidence="2" type="ORF">ABH15_05700</name>
</gene>